<gene>
    <name evidence="1" type="ORF">ACLFYP115_03034</name>
</gene>
<dbReference type="EMBL" id="CACRSQ010000007">
    <property type="protein sequence ID" value="VYT36776.1"/>
    <property type="molecule type" value="Genomic_DNA"/>
</dbReference>
<organism evidence="1">
    <name type="scientific">Anaerostipes caccae</name>
    <dbReference type="NCBI Taxonomy" id="105841"/>
    <lineage>
        <taxon>Bacteria</taxon>
        <taxon>Bacillati</taxon>
        <taxon>Bacillota</taxon>
        <taxon>Clostridia</taxon>
        <taxon>Lachnospirales</taxon>
        <taxon>Lachnospiraceae</taxon>
        <taxon>Anaerostipes</taxon>
    </lineage>
</organism>
<accession>A0A6N2WBX1</accession>
<reference evidence="1" key="1">
    <citation type="submission" date="2019-11" db="EMBL/GenBank/DDBJ databases">
        <authorList>
            <person name="Feng L."/>
        </authorList>
    </citation>
    <scope>NUCLEOTIDE SEQUENCE</scope>
    <source>
        <strain evidence="1">AcaccaeLFYP115</strain>
    </source>
</reference>
<name>A0A6N2WBX1_9FIRM</name>
<evidence type="ECO:0000313" key="1">
    <source>
        <dbReference type="EMBL" id="VYT36776.1"/>
    </source>
</evidence>
<dbReference type="RefSeq" id="WP_006566019.1">
    <property type="nucleotide sequence ID" value="NZ_BAABZP010000001.1"/>
</dbReference>
<dbReference type="AlphaFoldDB" id="A0A6N2WBX1"/>
<protein>
    <submittedName>
        <fullName evidence="1">Uncharacterized protein</fullName>
    </submittedName>
</protein>
<proteinExistence type="predicted"/>
<sequence>MNISESTVLTDKGADLQAKLVDGQTLQITKVMTGALKVPVVNL</sequence>